<sequence length="444" mass="46908">MRRNTGSHRSTAVVLAAVAALGAGLLSGCADDGDDGSAGSSGGGDSNGKTVVTVGTYGVMGFKQAGLYDEYTKLHPDIKIKESVIDPASNYYPQLLTHLGSGSGLADIQAVEVGNINEVTTTQADKFVDLSKADGVKKENFLGWKWSQATAKDGKTIGLGTDVGPMAICYRKDLFQQAGLPADRDAVSELWAGDWRKYLEAGKDYAKKAPGGAAFLDSAGGLFNAAVSGSSEVYYDKSGKPIYKDSPAVKEAWKLATDASAAKLSAGLQEFTKPWQQALANGKFATASCPAWMLGQIKEYAGDKYKGKWDVAAAPKPANWGGSFLSVPQVAKNKDEAVKLATWLTAPEQQAKLFEKQASFPSAQAAYDLPQVADAKLPYFNNAPIGKIFSQAAKASPTQVLGPKDAVIKQNFTDVGLLQVEQQGKSADEGWKAAIKTNDNALDQ</sequence>
<accession>A0ABP4VIM2</accession>
<evidence type="ECO:0000313" key="2">
    <source>
        <dbReference type="EMBL" id="GAA1728221.1"/>
    </source>
</evidence>
<comment type="caution">
    <text evidence="2">The sequence shown here is derived from an EMBL/GenBank/DDBJ whole genome shotgun (WGS) entry which is preliminary data.</text>
</comment>
<dbReference type="PANTHER" id="PTHR43649:SF32">
    <property type="entry name" value="SUGAR BINDING SECRETED PROTEIN"/>
    <property type="match status" value="1"/>
</dbReference>
<dbReference type="Proteomes" id="UP001499947">
    <property type="component" value="Unassembled WGS sequence"/>
</dbReference>
<dbReference type="InterPro" id="IPR006059">
    <property type="entry name" value="SBP"/>
</dbReference>
<dbReference type="EMBL" id="BAAALR010000121">
    <property type="protein sequence ID" value="GAA1728221.1"/>
    <property type="molecule type" value="Genomic_DNA"/>
</dbReference>
<proteinExistence type="predicted"/>
<evidence type="ECO:0000313" key="3">
    <source>
        <dbReference type="Proteomes" id="UP001499947"/>
    </source>
</evidence>
<organism evidence="2 3">
    <name type="scientific">Streptomyces yatensis</name>
    <dbReference type="NCBI Taxonomy" id="155177"/>
    <lineage>
        <taxon>Bacteria</taxon>
        <taxon>Bacillati</taxon>
        <taxon>Actinomycetota</taxon>
        <taxon>Actinomycetes</taxon>
        <taxon>Kitasatosporales</taxon>
        <taxon>Streptomycetaceae</taxon>
        <taxon>Streptomyces</taxon>
        <taxon>Streptomyces violaceusniger group</taxon>
    </lineage>
</organism>
<name>A0ABP4VIM2_9ACTN</name>
<dbReference type="SUPFAM" id="SSF53850">
    <property type="entry name" value="Periplasmic binding protein-like II"/>
    <property type="match status" value="1"/>
</dbReference>
<dbReference type="PANTHER" id="PTHR43649">
    <property type="entry name" value="ARABINOSE-BINDING PROTEIN-RELATED"/>
    <property type="match status" value="1"/>
</dbReference>
<dbReference type="Gene3D" id="3.40.190.10">
    <property type="entry name" value="Periplasmic binding protein-like II"/>
    <property type="match status" value="1"/>
</dbReference>
<feature type="chain" id="PRO_5045667112" evidence="1">
    <location>
        <begin position="31"/>
        <end position="444"/>
    </location>
</feature>
<dbReference type="PROSITE" id="PS51257">
    <property type="entry name" value="PROKAR_LIPOPROTEIN"/>
    <property type="match status" value="1"/>
</dbReference>
<gene>
    <name evidence="2" type="ORF">GCM10009680_81750</name>
</gene>
<dbReference type="RefSeq" id="WP_211125444.1">
    <property type="nucleotide sequence ID" value="NZ_BAAALR010000121.1"/>
</dbReference>
<dbReference type="Pfam" id="PF13416">
    <property type="entry name" value="SBP_bac_8"/>
    <property type="match status" value="1"/>
</dbReference>
<keyword evidence="1" id="KW-0732">Signal</keyword>
<evidence type="ECO:0000256" key="1">
    <source>
        <dbReference type="SAM" id="SignalP"/>
    </source>
</evidence>
<protein>
    <submittedName>
        <fullName evidence="2">Extracellular solute-binding protein</fullName>
    </submittedName>
</protein>
<keyword evidence="3" id="KW-1185">Reference proteome</keyword>
<dbReference type="InterPro" id="IPR050490">
    <property type="entry name" value="Bact_solute-bd_prot1"/>
</dbReference>
<feature type="signal peptide" evidence="1">
    <location>
        <begin position="1"/>
        <end position="30"/>
    </location>
</feature>
<reference evidence="3" key="1">
    <citation type="journal article" date="2019" name="Int. J. Syst. Evol. Microbiol.">
        <title>The Global Catalogue of Microorganisms (GCM) 10K type strain sequencing project: providing services to taxonomists for standard genome sequencing and annotation.</title>
        <authorList>
            <consortium name="The Broad Institute Genomics Platform"/>
            <consortium name="The Broad Institute Genome Sequencing Center for Infectious Disease"/>
            <person name="Wu L."/>
            <person name="Ma J."/>
        </authorList>
    </citation>
    <scope>NUCLEOTIDE SEQUENCE [LARGE SCALE GENOMIC DNA]</scope>
    <source>
        <strain evidence="3">JCM 13244</strain>
    </source>
</reference>